<name>A0A084WIQ8_ANOSI</name>
<organism evidence="1">
    <name type="scientific">Anopheles sinensis</name>
    <name type="common">Mosquito</name>
    <dbReference type="NCBI Taxonomy" id="74873"/>
    <lineage>
        <taxon>Eukaryota</taxon>
        <taxon>Metazoa</taxon>
        <taxon>Ecdysozoa</taxon>
        <taxon>Arthropoda</taxon>
        <taxon>Hexapoda</taxon>
        <taxon>Insecta</taxon>
        <taxon>Pterygota</taxon>
        <taxon>Neoptera</taxon>
        <taxon>Endopterygota</taxon>
        <taxon>Diptera</taxon>
        <taxon>Nematocera</taxon>
        <taxon>Culicoidea</taxon>
        <taxon>Culicidae</taxon>
        <taxon>Anophelinae</taxon>
        <taxon>Anopheles</taxon>
    </lineage>
</organism>
<dbReference type="AlphaFoldDB" id="A0A084WIQ8"/>
<dbReference type="EnsemblMetazoa" id="ASIC018155-RA">
    <property type="protein sequence ID" value="ASIC018155-PA"/>
    <property type="gene ID" value="ASIC018155"/>
</dbReference>
<accession>A0A084WIQ8</accession>
<evidence type="ECO:0000313" key="1">
    <source>
        <dbReference type="EMBL" id="KFB50102.1"/>
    </source>
</evidence>
<dbReference type="Proteomes" id="UP000030765">
    <property type="component" value="Unassembled WGS sequence"/>
</dbReference>
<evidence type="ECO:0000313" key="2">
    <source>
        <dbReference type="EnsemblMetazoa" id="ASIC018155-PA"/>
    </source>
</evidence>
<dbReference type="EMBL" id="KE525347">
    <property type="protein sequence ID" value="KFB50102.1"/>
    <property type="molecule type" value="Genomic_DNA"/>
</dbReference>
<reference evidence="1 3" key="1">
    <citation type="journal article" date="2014" name="BMC Genomics">
        <title>Genome sequence of Anopheles sinensis provides insight into genetics basis of mosquito competence for malaria parasites.</title>
        <authorList>
            <person name="Zhou D."/>
            <person name="Zhang D."/>
            <person name="Ding G."/>
            <person name="Shi L."/>
            <person name="Hou Q."/>
            <person name="Ye Y."/>
            <person name="Xu Y."/>
            <person name="Zhou H."/>
            <person name="Xiong C."/>
            <person name="Li S."/>
            <person name="Yu J."/>
            <person name="Hong S."/>
            <person name="Yu X."/>
            <person name="Zou P."/>
            <person name="Chen C."/>
            <person name="Chang X."/>
            <person name="Wang W."/>
            <person name="Lv Y."/>
            <person name="Sun Y."/>
            <person name="Ma L."/>
            <person name="Shen B."/>
            <person name="Zhu C."/>
        </authorList>
    </citation>
    <scope>NUCLEOTIDE SEQUENCE [LARGE SCALE GENOMIC DNA]</scope>
</reference>
<keyword evidence="3" id="KW-1185">Reference proteome</keyword>
<dbReference type="VEuPathDB" id="VectorBase:ASIC018155"/>
<gene>
    <name evidence="1" type="ORF">ZHAS_00018155</name>
</gene>
<protein>
    <submittedName>
        <fullName evidence="1 2">AEL241Wp</fullName>
    </submittedName>
</protein>
<evidence type="ECO:0000313" key="3">
    <source>
        <dbReference type="Proteomes" id="UP000030765"/>
    </source>
</evidence>
<proteinExistence type="predicted"/>
<sequence>MVVGISIASVFASAVLRRLRPIQTVVEHRRVWSVDPVRLRALHTFAQRPEKPAAVEINSVEGERQGRCPLGVRECISGSRVFQRSATFGSPERILPAEGSACGLHSPCW</sequence>
<dbReference type="EMBL" id="ATLV01023944">
    <property type="status" value="NOT_ANNOTATED_CDS"/>
    <property type="molecule type" value="Genomic_DNA"/>
</dbReference>
<reference evidence="2" key="2">
    <citation type="submission" date="2020-05" db="UniProtKB">
        <authorList>
            <consortium name="EnsemblMetazoa"/>
        </authorList>
    </citation>
    <scope>IDENTIFICATION</scope>
</reference>